<feature type="domain" description="N-acetyltransferase" evidence="3">
    <location>
        <begin position="4"/>
        <end position="158"/>
    </location>
</feature>
<dbReference type="PANTHER" id="PTHR43877:SF1">
    <property type="entry name" value="ACETYLTRANSFERASE"/>
    <property type="match status" value="1"/>
</dbReference>
<evidence type="ECO:0000256" key="1">
    <source>
        <dbReference type="ARBA" id="ARBA00022679"/>
    </source>
</evidence>
<dbReference type="EC" id="2.3.1.-" evidence="4"/>
<evidence type="ECO:0000259" key="3">
    <source>
        <dbReference type="PROSITE" id="PS51186"/>
    </source>
</evidence>
<keyword evidence="5" id="KW-1185">Reference proteome</keyword>
<organism evidence="4 5">
    <name type="scientific">Lutimaribacter marinistellae</name>
    <dbReference type="NCBI Taxonomy" id="1820329"/>
    <lineage>
        <taxon>Bacteria</taxon>
        <taxon>Pseudomonadati</taxon>
        <taxon>Pseudomonadota</taxon>
        <taxon>Alphaproteobacteria</taxon>
        <taxon>Rhodobacterales</taxon>
        <taxon>Roseobacteraceae</taxon>
        <taxon>Lutimaribacter</taxon>
    </lineage>
</organism>
<dbReference type="InterPro" id="IPR050832">
    <property type="entry name" value="Bact_Acetyltransf"/>
</dbReference>
<keyword evidence="1 4" id="KW-0808">Transferase</keyword>
<evidence type="ECO:0000313" key="4">
    <source>
        <dbReference type="EMBL" id="MFC3615239.1"/>
    </source>
</evidence>
<accession>A0ABV7TI59</accession>
<dbReference type="PROSITE" id="PS51186">
    <property type="entry name" value="GNAT"/>
    <property type="match status" value="1"/>
</dbReference>
<dbReference type="InterPro" id="IPR016181">
    <property type="entry name" value="Acyl_CoA_acyltransferase"/>
</dbReference>
<dbReference type="PANTHER" id="PTHR43877">
    <property type="entry name" value="AMINOALKYLPHOSPHONATE N-ACETYLTRANSFERASE-RELATED-RELATED"/>
    <property type="match status" value="1"/>
</dbReference>
<dbReference type="EMBL" id="JBHRXI010000016">
    <property type="protein sequence ID" value="MFC3615239.1"/>
    <property type="molecule type" value="Genomic_DNA"/>
</dbReference>
<reference evidence="5" key="1">
    <citation type="journal article" date="2019" name="Int. J. Syst. Evol. Microbiol.">
        <title>The Global Catalogue of Microorganisms (GCM) 10K type strain sequencing project: providing services to taxonomists for standard genome sequencing and annotation.</title>
        <authorList>
            <consortium name="The Broad Institute Genomics Platform"/>
            <consortium name="The Broad Institute Genome Sequencing Center for Infectious Disease"/>
            <person name="Wu L."/>
            <person name="Ma J."/>
        </authorList>
    </citation>
    <scope>NUCLEOTIDE SEQUENCE [LARGE SCALE GENOMIC DNA]</scope>
    <source>
        <strain evidence="5">KCTC 42911</strain>
    </source>
</reference>
<dbReference type="CDD" id="cd04301">
    <property type="entry name" value="NAT_SF"/>
    <property type="match status" value="1"/>
</dbReference>
<comment type="caution">
    <text evidence="4">The sequence shown here is derived from an EMBL/GenBank/DDBJ whole genome shotgun (WGS) entry which is preliminary data.</text>
</comment>
<keyword evidence="2 4" id="KW-0012">Acyltransferase</keyword>
<dbReference type="Proteomes" id="UP001595629">
    <property type="component" value="Unassembled WGS sequence"/>
</dbReference>
<sequence length="162" mass="17351">MTDVLIRGLRAGEADALGLLFHRAVREGAAPAYSPEQRAAWSPQPPAGPDWAARLEREVTLVAEADGIPVGFMSLEPETGYLDLAFVLPEWRGQGVAGRLLAVLENRARALGLGALSTQASALARPFLLRNGWQDGPLQEVVRGGVTLHNYGMSRVLVRACA</sequence>
<protein>
    <submittedName>
        <fullName evidence="4">GNAT family N-acetyltransferase</fullName>
        <ecNumber evidence="4">2.3.1.-</ecNumber>
    </submittedName>
</protein>
<dbReference type="GO" id="GO:0016746">
    <property type="term" value="F:acyltransferase activity"/>
    <property type="evidence" value="ECO:0007669"/>
    <property type="project" value="UniProtKB-KW"/>
</dbReference>
<dbReference type="RefSeq" id="WP_386736493.1">
    <property type="nucleotide sequence ID" value="NZ_JBHRXI010000016.1"/>
</dbReference>
<name>A0ABV7TI59_9RHOB</name>
<evidence type="ECO:0000256" key="2">
    <source>
        <dbReference type="ARBA" id="ARBA00023315"/>
    </source>
</evidence>
<evidence type="ECO:0000313" key="5">
    <source>
        <dbReference type="Proteomes" id="UP001595629"/>
    </source>
</evidence>
<dbReference type="InterPro" id="IPR000182">
    <property type="entry name" value="GNAT_dom"/>
</dbReference>
<dbReference type="Gene3D" id="3.40.630.30">
    <property type="match status" value="1"/>
</dbReference>
<proteinExistence type="predicted"/>
<dbReference type="SUPFAM" id="SSF55729">
    <property type="entry name" value="Acyl-CoA N-acyltransferases (Nat)"/>
    <property type="match status" value="1"/>
</dbReference>
<dbReference type="Pfam" id="PF13673">
    <property type="entry name" value="Acetyltransf_10"/>
    <property type="match status" value="1"/>
</dbReference>
<gene>
    <name evidence="4" type="ORF">ACFORG_15860</name>
</gene>